<protein>
    <recommendedName>
        <fullName evidence="4">dTTP/UTP pyrophosphatase</fullName>
        <shortName evidence="4">dTTPase/UTPase</shortName>
        <ecNumber evidence="4">3.6.1.9</ecNumber>
    </recommendedName>
    <alternativeName>
        <fullName evidence="4">Nucleoside triphosphate pyrophosphatase</fullName>
    </alternativeName>
    <alternativeName>
        <fullName evidence="4">Nucleotide pyrophosphatase</fullName>
        <shortName evidence="4">Nucleotide PPase</shortName>
    </alternativeName>
</protein>
<dbReference type="EMBL" id="JAIXNE010000004">
    <property type="protein sequence ID" value="MCA6076896.1"/>
    <property type="molecule type" value="Genomic_DNA"/>
</dbReference>
<name>A0A9X1HN49_9BACT</name>
<evidence type="ECO:0000313" key="8">
    <source>
        <dbReference type="Proteomes" id="UP001139409"/>
    </source>
</evidence>
<dbReference type="Gene3D" id="3.90.950.10">
    <property type="match status" value="1"/>
</dbReference>
<keyword evidence="8" id="KW-1185">Reference proteome</keyword>
<dbReference type="SUPFAM" id="SSF52972">
    <property type="entry name" value="ITPase-like"/>
    <property type="match status" value="1"/>
</dbReference>
<evidence type="ECO:0000256" key="2">
    <source>
        <dbReference type="ARBA" id="ARBA00022801"/>
    </source>
</evidence>
<feature type="site" description="Important for substrate specificity" evidence="4">
    <location>
        <position position="75"/>
    </location>
</feature>
<feature type="site" description="Important for substrate specificity" evidence="4">
    <location>
        <position position="16"/>
    </location>
</feature>
<comment type="caution">
    <text evidence="5">The sequence shown here is derived from an EMBL/GenBank/DDBJ whole genome shotgun (WGS) entry which is preliminary data.</text>
</comment>
<comment type="subcellular location">
    <subcellularLocation>
        <location evidence="4">Cytoplasm</location>
    </subcellularLocation>
</comment>
<dbReference type="Pfam" id="PF02545">
    <property type="entry name" value="Maf"/>
    <property type="match status" value="1"/>
</dbReference>
<sequence>MKNFSKTILLASNSPRRHELLRQAGLGFTVVQNLMEETFPQDMPPEEVPRYLAEQKAEFNKEILEGDEILITADTIVKLNDQILGKPNSTPEATELLKSLSGKWHEVITGVCLLSRTLQVSFSETTRVKFRNITEEEIDYYVRNYMPYDKAGAYGIQEWIGLIGIDRIEGSYFNVVGLPINRVWYELQQFH</sequence>
<dbReference type="PIRSF" id="PIRSF006305">
    <property type="entry name" value="Maf"/>
    <property type="match status" value="1"/>
</dbReference>
<keyword evidence="4" id="KW-0963">Cytoplasm</keyword>
<dbReference type="PANTHER" id="PTHR43213:SF5">
    <property type="entry name" value="BIFUNCTIONAL DTTP_UTP PYROPHOSPHATASE_METHYLTRANSFERASE PROTEIN-RELATED"/>
    <property type="match status" value="1"/>
</dbReference>
<reference evidence="5" key="1">
    <citation type="submission" date="2021-09" db="EMBL/GenBank/DDBJ databases">
        <title>Fulvivirga sp. isolated from coastal sediment.</title>
        <authorList>
            <person name="Yu H."/>
        </authorList>
    </citation>
    <scope>NUCLEOTIDE SEQUENCE</scope>
    <source>
        <strain evidence="5">1062</strain>
    </source>
</reference>
<dbReference type="RefSeq" id="WP_225697705.1">
    <property type="nucleotide sequence ID" value="NZ_JAIXNE010000002.1"/>
</dbReference>
<evidence type="ECO:0000256" key="4">
    <source>
        <dbReference type="HAMAP-Rule" id="MF_00528"/>
    </source>
</evidence>
<dbReference type="AlphaFoldDB" id="A0A9X1HN49"/>
<comment type="function">
    <text evidence="4">Nucleoside triphosphate pyrophosphatase that hydrolyzes dTTP and UTP. May have a dual role in cell division arrest and in preventing the incorporation of modified nucleotides into cellular nucleic acids.</text>
</comment>
<organism evidence="5 8">
    <name type="scientific">Fulvivirga sedimenti</name>
    <dbReference type="NCBI Taxonomy" id="2879465"/>
    <lineage>
        <taxon>Bacteria</taxon>
        <taxon>Pseudomonadati</taxon>
        <taxon>Bacteroidota</taxon>
        <taxon>Cytophagia</taxon>
        <taxon>Cytophagales</taxon>
        <taxon>Fulvivirgaceae</taxon>
        <taxon>Fulvivirga</taxon>
    </lineage>
</organism>
<dbReference type="GO" id="GO:0047429">
    <property type="term" value="F:nucleoside triphosphate diphosphatase activity"/>
    <property type="evidence" value="ECO:0007669"/>
    <property type="project" value="UniProtKB-EC"/>
</dbReference>
<accession>A0A9X1HN49</accession>
<dbReference type="EMBL" id="JAIXNE010000002">
    <property type="protein sequence ID" value="MCA6074591.1"/>
    <property type="molecule type" value="Genomic_DNA"/>
</dbReference>
<dbReference type="EC" id="3.6.1.9" evidence="4"/>
<dbReference type="GO" id="GO:0009117">
    <property type="term" value="P:nucleotide metabolic process"/>
    <property type="evidence" value="ECO:0007669"/>
    <property type="project" value="UniProtKB-KW"/>
</dbReference>
<dbReference type="InterPro" id="IPR003697">
    <property type="entry name" value="Maf-like"/>
</dbReference>
<comment type="catalytic activity">
    <reaction evidence="4">
        <text>UTP + H2O = UMP + diphosphate + H(+)</text>
        <dbReference type="Rhea" id="RHEA:29395"/>
        <dbReference type="ChEBI" id="CHEBI:15377"/>
        <dbReference type="ChEBI" id="CHEBI:15378"/>
        <dbReference type="ChEBI" id="CHEBI:33019"/>
        <dbReference type="ChEBI" id="CHEBI:46398"/>
        <dbReference type="ChEBI" id="CHEBI:57865"/>
        <dbReference type="EC" id="3.6.1.9"/>
    </reaction>
</comment>
<evidence type="ECO:0000256" key="3">
    <source>
        <dbReference type="ARBA" id="ARBA00023080"/>
    </source>
</evidence>
<comment type="cofactor">
    <cofactor evidence="1 4">
        <name>a divalent metal cation</name>
        <dbReference type="ChEBI" id="CHEBI:60240"/>
    </cofactor>
</comment>
<dbReference type="CDD" id="cd00555">
    <property type="entry name" value="Maf"/>
    <property type="match status" value="1"/>
</dbReference>
<feature type="site" description="Important for substrate specificity" evidence="4">
    <location>
        <position position="157"/>
    </location>
</feature>
<keyword evidence="3 4" id="KW-0546">Nucleotide metabolism</keyword>
<keyword evidence="2 4" id="KW-0378">Hydrolase</keyword>
<comment type="caution">
    <text evidence="4">Lacks conserved residue(s) required for the propagation of feature annotation.</text>
</comment>
<evidence type="ECO:0000313" key="5">
    <source>
        <dbReference type="EMBL" id="MCA6074591.1"/>
    </source>
</evidence>
<dbReference type="InterPro" id="IPR029001">
    <property type="entry name" value="ITPase-like_fam"/>
</dbReference>
<dbReference type="Proteomes" id="UP001139409">
    <property type="component" value="Unassembled WGS sequence"/>
</dbReference>
<evidence type="ECO:0000256" key="1">
    <source>
        <dbReference type="ARBA" id="ARBA00001968"/>
    </source>
</evidence>
<proteinExistence type="inferred from homology"/>
<evidence type="ECO:0000313" key="7">
    <source>
        <dbReference type="EMBL" id="MCA6076896.1"/>
    </source>
</evidence>
<dbReference type="EMBL" id="JAIXNE010000003">
    <property type="protein sequence ID" value="MCA6075768.1"/>
    <property type="molecule type" value="Genomic_DNA"/>
</dbReference>
<dbReference type="PANTHER" id="PTHR43213">
    <property type="entry name" value="BIFUNCTIONAL DTTP/UTP PYROPHOSPHATASE/METHYLTRANSFERASE PROTEIN-RELATED"/>
    <property type="match status" value="1"/>
</dbReference>
<feature type="active site" description="Proton acceptor" evidence="4">
    <location>
        <position position="74"/>
    </location>
</feature>
<dbReference type="NCBIfam" id="TIGR00172">
    <property type="entry name" value="maf"/>
    <property type="match status" value="1"/>
</dbReference>
<comment type="catalytic activity">
    <reaction evidence="4">
        <text>dTTP + H2O = dTMP + diphosphate + H(+)</text>
        <dbReference type="Rhea" id="RHEA:28534"/>
        <dbReference type="ChEBI" id="CHEBI:15377"/>
        <dbReference type="ChEBI" id="CHEBI:15378"/>
        <dbReference type="ChEBI" id="CHEBI:33019"/>
        <dbReference type="ChEBI" id="CHEBI:37568"/>
        <dbReference type="ChEBI" id="CHEBI:63528"/>
        <dbReference type="EC" id="3.6.1.9"/>
    </reaction>
</comment>
<comment type="similarity">
    <text evidence="4">Belongs to the Maf family. YhdE subfamily.</text>
</comment>
<dbReference type="HAMAP" id="MF_00528">
    <property type="entry name" value="Maf"/>
    <property type="match status" value="1"/>
</dbReference>
<gene>
    <name evidence="5" type="ORF">LDX50_06905</name>
    <name evidence="6" type="ORF">LDX50_12875</name>
    <name evidence="7" type="ORF">LDX50_18595</name>
</gene>
<evidence type="ECO:0000313" key="6">
    <source>
        <dbReference type="EMBL" id="MCA6075768.1"/>
    </source>
</evidence>
<dbReference type="GO" id="GO:0005737">
    <property type="term" value="C:cytoplasm"/>
    <property type="evidence" value="ECO:0007669"/>
    <property type="project" value="UniProtKB-SubCell"/>
</dbReference>